<gene>
    <name evidence="1" type="ORF">DCCM_0194</name>
</gene>
<dbReference type="Proteomes" id="UP000239549">
    <property type="component" value="Unassembled WGS sequence"/>
</dbReference>
<keyword evidence="2" id="KW-1185">Reference proteome</keyword>
<accession>A0A2L2X8U5</accession>
<name>A0A2L2X8U5_9FIRM</name>
<evidence type="ECO:0000313" key="1">
    <source>
        <dbReference type="EMBL" id="GBF32003.1"/>
    </source>
</evidence>
<proteinExistence type="predicted"/>
<comment type="caution">
    <text evidence="1">The sequence shown here is derived from an EMBL/GenBank/DDBJ whole genome shotgun (WGS) entry which is preliminary data.</text>
</comment>
<protein>
    <submittedName>
        <fullName evidence="1">Uncharacterized protein</fullName>
    </submittedName>
</protein>
<dbReference type="AlphaFoldDB" id="A0A2L2X8U5"/>
<organism evidence="1 2">
    <name type="scientific">Desulfocucumis palustris</name>
    <dbReference type="NCBI Taxonomy" id="1898651"/>
    <lineage>
        <taxon>Bacteria</taxon>
        <taxon>Bacillati</taxon>
        <taxon>Bacillota</taxon>
        <taxon>Clostridia</taxon>
        <taxon>Eubacteriales</taxon>
        <taxon>Desulfocucumaceae</taxon>
        <taxon>Desulfocucumis</taxon>
    </lineage>
</organism>
<reference evidence="2" key="1">
    <citation type="submission" date="2018-02" db="EMBL/GenBank/DDBJ databases">
        <title>Genome sequence of Desulfocucumis palustris strain NAW-5.</title>
        <authorList>
            <person name="Watanabe M."/>
            <person name="Kojima H."/>
            <person name="Fukui M."/>
        </authorList>
    </citation>
    <scope>NUCLEOTIDE SEQUENCE [LARGE SCALE GENOMIC DNA]</scope>
    <source>
        <strain evidence="2">NAW-5</strain>
    </source>
</reference>
<evidence type="ECO:0000313" key="2">
    <source>
        <dbReference type="Proteomes" id="UP000239549"/>
    </source>
</evidence>
<dbReference type="EMBL" id="BFAV01000016">
    <property type="protein sequence ID" value="GBF32003.1"/>
    <property type="molecule type" value="Genomic_DNA"/>
</dbReference>
<sequence length="77" mass="9020">MILIAVYQKTRFLLDERVFGFLIWNNNGPVFTVSGRMFFDYLKIVIAIITRTTKLPKKDKQPLLSNFYNLLNRYGGS</sequence>